<evidence type="ECO:0000259" key="1">
    <source>
        <dbReference type="PROSITE" id="PS50125"/>
    </source>
</evidence>
<dbReference type="Gene3D" id="3.30.70.1230">
    <property type="entry name" value="Nucleotide cyclase"/>
    <property type="match status" value="1"/>
</dbReference>
<comment type="caution">
    <text evidence="2">The sequence shown here is derived from an EMBL/GenBank/DDBJ whole genome shotgun (WGS) entry which is preliminary data.</text>
</comment>
<proteinExistence type="predicted"/>
<dbReference type="CDD" id="cd07302">
    <property type="entry name" value="CHD"/>
    <property type="match status" value="1"/>
</dbReference>
<reference evidence="2 3" key="1">
    <citation type="submission" date="2019-02" db="EMBL/GenBank/DDBJ databases">
        <title>The genomic architecture of introgression among sibling species of bacteria.</title>
        <authorList>
            <person name="Cavassim M.I.A."/>
            <person name="Moeskjaer S."/>
            <person name="Moslemi C."/>
            <person name="Fields B."/>
            <person name="Bachmann A."/>
            <person name="Vilhjalmsson B."/>
            <person name="Schierup M.H."/>
            <person name="Young J.P.W."/>
            <person name="Andersen S.U."/>
        </authorList>
    </citation>
    <scope>NUCLEOTIDE SEQUENCE [LARGE SCALE GENOMIC DNA]</scope>
    <source>
        <strain evidence="2 3">SM141A</strain>
    </source>
</reference>
<name>A0ABY1WVY0_9HYPH</name>
<dbReference type="InterPro" id="IPR001054">
    <property type="entry name" value="A/G_cyclase"/>
</dbReference>
<dbReference type="Proteomes" id="UP000291659">
    <property type="component" value="Unassembled WGS sequence"/>
</dbReference>
<accession>A0ABY1WVY0</accession>
<dbReference type="SUPFAM" id="SSF55073">
    <property type="entry name" value="Nucleotide cyclase"/>
    <property type="match status" value="1"/>
</dbReference>
<dbReference type="InterPro" id="IPR029787">
    <property type="entry name" value="Nucleotide_cyclase"/>
</dbReference>
<dbReference type="RefSeq" id="WP_130658200.1">
    <property type="nucleotide sequence ID" value="NZ_SINW01000010.1"/>
</dbReference>
<keyword evidence="3" id="KW-1185">Reference proteome</keyword>
<dbReference type="EMBL" id="SIOX01000021">
    <property type="protein sequence ID" value="TAX63095.1"/>
    <property type="molecule type" value="Genomic_DNA"/>
</dbReference>
<evidence type="ECO:0000313" key="3">
    <source>
        <dbReference type="Proteomes" id="UP000291659"/>
    </source>
</evidence>
<evidence type="ECO:0000313" key="2">
    <source>
        <dbReference type="EMBL" id="TAX63095.1"/>
    </source>
</evidence>
<sequence length="232" mass="26129">MTIAEDIRANARTTFVAKWTVRDGITVPEPADLKLSNDAVHFKRATILYADLDGSTDLVEKKKWAFSGEAYKAFLYATSRLLRRHGGTIVSYDGDRAMGIFISNDQSNDAVSCAPEINYAIKNIVQAEISKGWTTDFKIRHVVGIDTSEIYAARTGVRGDNDIVWIGNAANLAAKLTTLTADNPTWITKRVYELLKDNQKLGSNAESIWKKWKWTQHNDDEVYSTTYWRTIT</sequence>
<organism evidence="2 3">
    <name type="scientific">Rhizobium ruizarguesonis</name>
    <dbReference type="NCBI Taxonomy" id="2081791"/>
    <lineage>
        <taxon>Bacteria</taxon>
        <taxon>Pseudomonadati</taxon>
        <taxon>Pseudomonadota</taxon>
        <taxon>Alphaproteobacteria</taxon>
        <taxon>Hyphomicrobiales</taxon>
        <taxon>Rhizobiaceae</taxon>
        <taxon>Rhizobium/Agrobacterium group</taxon>
        <taxon>Rhizobium</taxon>
    </lineage>
</organism>
<feature type="domain" description="Guanylate cyclase" evidence="1">
    <location>
        <begin position="46"/>
        <end position="177"/>
    </location>
</feature>
<dbReference type="PROSITE" id="PS50125">
    <property type="entry name" value="GUANYLATE_CYCLASE_2"/>
    <property type="match status" value="1"/>
</dbReference>
<gene>
    <name evidence="2" type="ORF">ELH98_39175</name>
</gene>
<dbReference type="Pfam" id="PF00211">
    <property type="entry name" value="Guanylate_cyc"/>
    <property type="match status" value="1"/>
</dbReference>
<protein>
    <submittedName>
        <fullName evidence="2">Adenylate/guanylate cyclase domain-containing protein</fullName>
    </submittedName>
</protein>